<evidence type="ECO:0000313" key="1">
    <source>
        <dbReference type="EMBL" id="EME88608.1"/>
    </source>
</evidence>
<name>N1QBN9_PSEFD</name>
<evidence type="ECO:0000313" key="2">
    <source>
        <dbReference type="Proteomes" id="UP000016932"/>
    </source>
</evidence>
<gene>
    <name evidence="1" type="ORF">MYCFIDRAFT_170194</name>
</gene>
<dbReference type="EMBL" id="KB446555">
    <property type="protein sequence ID" value="EME88608.1"/>
    <property type="molecule type" value="Genomic_DNA"/>
</dbReference>
<sequence length="689" mass="78658">MERHNKINKRIVRRQRIRENIPLRDLLRLDRIFIPILHTEAQQRTLPNITDIPEYKADNPNILNSNHVALALALGSLDINNAQARIPEEELVNALKICSASHDTSVQNIFGKRDVGIKSRHHEISYKFPAYELLPPGIPFGPRHPLHLQHRLKPKIKTFMLEREALVLTSRIPAKPAESVDFAPAAQQSLSIFEAVQALQQCAGTTEMQIIRYFEKNDYSRPVYRFRLTTVFTSGQGKSAIQREDFKYEEKLFLELLQYVELKEKKPWAADLRSLIFRATDLTFLVVSKAMLTQDFEAEARDIQHLESRWNTHPAEPYLEVLNRRIERIDPPLELDDISYQTVKVLACGHEFEARNLEQMTEDDCKRFICERCDARVMTSNDDIRLSYFDDRLERVKWEEDANGYATLETQMLPHQFSQFRIYNIHFKQALNTALHSLVLPASVMHQAQNPVHGAVTKETDIILLALNKYFRADWFVVTVQTAPTIALLTRIAIGALKEYHGVPREDQSDRIFNIAPLNYRYFLLKWFTRAVLLMISGTINLANQQAKKDYFQMVNSFDGLSSAEPPAGAAAFSGLPRCDRGRSRSHGGVAMKVSEDTLSGFVDLNSLVYVSPILNKKKKGLVSRINANSQLALGISDTLVDDDTCTALALRTALETSSWQVTNQYAHGKCFEKYEPVRELACSTTDSI</sequence>
<reference evidence="1 2" key="1">
    <citation type="journal article" date="2012" name="PLoS Pathog.">
        <title>Diverse lifestyles and strategies of plant pathogenesis encoded in the genomes of eighteen Dothideomycetes fungi.</title>
        <authorList>
            <person name="Ohm R.A."/>
            <person name="Feau N."/>
            <person name="Henrissat B."/>
            <person name="Schoch C.L."/>
            <person name="Horwitz B.A."/>
            <person name="Barry K.W."/>
            <person name="Condon B.J."/>
            <person name="Copeland A.C."/>
            <person name="Dhillon B."/>
            <person name="Glaser F."/>
            <person name="Hesse C.N."/>
            <person name="Kosti I."/>
            <person name="LaButti K."/>
            <person name="Lindquist E.A."/>
            <person name="Lucas S."/>
            <person name="Salamov A.A."/>
            <person name="Bradshaw R.E."/>
            <person name="Ciuffetti L."/>
            <person name="Hamelin R.C."/>
            <person name="Kema G.H.J."/>
            <person name="Lawrence C."/>
            <person name="Scott J.A."/>
            <person name="Spatafora J.W."/>
            <person name="Turgeon B.G."/>
            <person name="de Wit P.J.G.M."/>
            <person name="Zhong S."/>
            <person name="Goodwin S.B."/>
            <person name="Grigoriev I.V."/>
        </authorList>
    </citation>
    <scope>NUCLEOTIDE SEQUENCE [LARGE SCALE GENOMIC DNA]</scope>
    <source>
        <strain evidence="1 2">CIRAD86</strain>
    </source>
</reference>
<dbReference type="VEuPathDB" id="FungiDB:MYCFIDRAFT_170194"/>
<dbReference type="GeneID" id="19332458"/>
<protein>
    <submittedName>
        <fullName evidence="1">Uncharacterized protein</fullName>
    </submittedName>
</protein>
<dbReference type="KEGG" id="pfj:MYCFIDRAFT_170194"/>
<dbReference type="eggNOG" id="ENOG502RHC6">
    <property type="taxonomic scope" value="Eukaryota"/>
</dbReference>
<dbReference type="OrthoDB" id="3648100at2759"/>
<dbReference type="AlphaFoldDB" id="N1QBN9"/>
<keyword evidence="2" id="KW-1185">Reference proteome</keyword>
<dbReference type="HOGENOM" id="CLU_399608_0_0_1"/>
<dbReference type="RefSeq" id="XP_007921578.1">
    <property type="nucleotide sequence ID" value="XM_007923387.1"/>
</dbReference>
<proteinExistence type="predicted"/>
<organism evidence="1 2">
    <name type="scientific">Pseudocercospora fijiensis (strain CIRAD86)</name>
    <name type="common">Black leaf streak disease fungus</name>
    <name type="synonym">Mycosphaerella fijiensis</name>
    <dbReference type="NCBI Taxonomy" id="383855"/>
    <lineage>
        <taxon>Eukaryota</taxon>
        <taxon>Fungi</taxon>
        <taxon>Dikarya</taxon>
        <taxon>Ascomycota</taxon>
        <taxon>Pezizomycotina</taxon>
        <taxon>Dothideomycetes</taxon>
        <taxon>Dothideomycetidae</taxon>
        <taxon>Mycosphaerellales</taxon>
        <taxon>Mycosphaerellaceae</taxon>
        <taxon>Pseudocercospora</taxon>
    </lineage>
</organism>
<dbReference type="Proteomes" id="UP000016932">
    <property type="component" value="Unassembled WGS sequence"/>
</dbReference>
<accession>N1QBN9</accession>